<dbReference type="GO" id="GO:0016020">
    <property type="term" value="C:membrane"/>
    <property type="evidence" value="ECO:0007669"/>
    <property type="project" value="UniProtKB-SubCell"/>
</dbReference>
<dbReference type="RefSeq" id="XP_022486388.1">
    <property type="nucleotide sequence ID" value="XM_022633892.1"/>
</dbReference>
<evidence type="ECO:0000313" key="9">
    <source>
        <dbReference type="Proteomes" id="UP000177622"/>
    </source>
</evidence>
<evidence type="ECO:0000256" key="4">
    <source>
        <dbReference type="ARBA" id="ARBA00023136"/>
    </source>
</evidence>
<feature type="region of interest" description="Disordered" evidence="5">
    <location>
        <begin position="176"/>
        <end position="237"/>
    </location>
</feature>
<feature type="compositionally biased region" description="Basic and acidic residues" evidence="5">
    <location>
        <begin position="221"/>
        <end position="237"/>
    </location>
</feature>
<evidence type="ECO:0000256" key="3">
    <source>
        <dbReference type="ARBA" id="ARBA00022989"/>
    </source>
</evidence>
<evidence type="ECO:0000256" key="6">
    <source>
        <dbReference type="SAM" id="Phobius"/>
    </source>
</evidence>
<feature type="transmembrane region" description="Helical" evidence="6">
    <location>
        <begin position="130"/>
        <end position="153"/>
    </location>
</feature>
<dbReference type="PANTHER" id="PTHR42083">
    <property type="entry name" value="MARVEL DOMAIN-CONTAINING PROTEIN"/>
    <property type="match status" value="1"/>
</dbReference>
<evidence type="ECO:0000256" key="1">
    <source>
        <dbReference type="ARBA" id="ARBA00004141"/>
    </source>
</evidence>
<dbReference type="AlphaFoldDB" id="A0A1F5LCK5"/>
<sequence length="237" mass="26645">MAKTTTRRIDHYWHKSGICGVISRAALRTLQFVFAVTVAGLYGVDLAQATKTKNHAHAEWIYAEFVAALSALTCIVHCFFTVTQVAWSAWDGVLLVLWLAQVGVFGTVYVSGTKTGYENATVSVPRMRAAVWLDLINMLLWLTTTVLGIAWCIRTRKVTRRTDKLDVHKEELIEPDSVRGSDNEESFPWRGKNDAKEFTDEPMDKCPPEYTKSPPTSPASVEKKESFEQDKKTTLEV</sequence>
<evidence type="ECO:0000256" key="5">
    <source>
        <dbReference type="SAM" id="MobiDB-lite"/>
    </source>
</evidence>
<dbReference type="GeneID" id="34578626"/>
<keyword evidence="3 6" id="KW-1133">Transmembrane helix</keyword>
<dbReference type="PANTHER" id="PTHR42083:SF1">
    <property type="entry name" value="MARVEL DOMAIN-CONTAINING PROTEIN"/>
    <property type="match status" value="1"/>
</dbReference>
<keyword evidence="9" id="KW-1185">Reference proteome</keyword>
<comment type="subcellular location">
    <subcellularLocation>
        <location evidence="1">Membrane</location>
        <topology evidence="1">Multi-pass membrane protein</topology>
    </subcellularLocation>
</comment>
<feature type="transmembrane region" description="Helical" evidence="6">
    <location>
        <begin position="92"/>
        <end position="110"/>
    </location>
</feature>
<feature type="transmembrane region" description="Helical" evidence="6">
    <location>
        <begin position="60"/>
        <end position="80"/>
    </location>
</feature>
<comment type="caution">
    <text evidence="8">The sequence shown here is derived from an EMBL/GenBank/DDBJ whole genome shotgun (WGS) entry which is preliminary data.</text>
</comment>
<feature type="compositionally biased region" description="Basic and acidic residues" evidence="5">
    <location>
        <begin position="191"/>
        <end position="207"/>
    </location>
</feature>
<name>A0A1F5LCK5_PENAI</name>
<proteinExistence type="predicted"/>
<keyword evidence="4 6" id="KW-0472">Membrane</keyword>
<protein>
    <recommendedName>
        <fullName evidence="7">MARVEL domain-containing protein</fullName>
    </recommendedName>
</protein>
<feature type="transmembrane region" description="Helical" evidence="6">
    <location>
        <begin position="21"/>
        <end position="44"/>
    </location>
</feature>
<reference evidence="8 9" key="1">
    <citation type="journal article" date="2016" name="Sci. Rep.">
        <title>Penicillium arizonense, a new, genome sequenced fungal species, reveals a high chemical diversity in secreted metabolites.</title>
        <authorList>
            <person name="Grijseels S."/>
            <person name="Nielsen J.C."/>
            <person name="Randelovic M."/>
            <person name="Nielsen J."/>
            <person name="Nielsen K.F."/>
            <person name="Workman M."/>
            <person name="Frisvad J.C."/>
        </authorList>
    </citation>
    <scope>NUCLEOTIDE SEQUENCE [LARGE SCALE GENOMIC DNA]</scope>
    <source>
        <strain evidence="8 9">CBS 141311</strain>
    </source>
</reference>
<accession>A0A1F5LCK5</accession>
<keyword evidence="2 6" id="KW-0812">Transmembrane</keyword>
<feature type="domain" description="MARVEL" evidence="7">
    <location>
        <begin position="25"/>
        <end position="147"/>
    </location>
</feature>
<evidence type="ECO:0000256" key="2">
    <source>
        <dbReference type="ARBA" id="ARBA00022692"/>
    </source>
</evidence>
<dbReference type="EMBL" id="LXJU01000015">
    <property type="protein sequence ID" value="OGE50942.1"/>
    <property type="molecule type" value="Genomic_DNA"/>
</dbReference>
<dbReference type="Proteomes" id="UP000177622">
    <property type="component" value="Unassembled WGS sequence"/>
</dbReference>
<evidence type="ECO:0000259" key="7">
    <source>
        <dbReference type="Pfam" id="PF01284"/>
    </source>
</evidence>
<gene>
    <name evidence="8" type="ORF">PENARI_c015G10726</name>
</gene>
<evidence type="ECO:0000313" key="8">
    <source>
        <dbReference type="EMBL" id="OGE50942.1"/>
    </source>
</evidence>
<organism evidence="8 9">
    <name type="scientific">Penicillium arizonense</name>
    <dbReference type="NCBI Taxonomy" id="1835702"/>
    <lineage>
        <taxon>Eukaryota</taxon>
        <taxon>Fungi</taxon>
        <taxon>Dikarya</taxon>
        <taxon>Ascomycota</taxon>
        <taxon>Pezizomycotina</taxon>
        <taxon>Eurotiomycetes</taxon>
        <taxon>Eurotiomycetidae</taxon>
        <taxon>Eurotiales</taxon>
        <taxon>Aspergillaceae</taxon>
        <taxon>Penicillium</taxon>
    </lineage>
</organism>
<dbReference type="OrthoDB" id="5363290at2759"/>
<dbReference type="Pfam" id="PF01284">
    <property type="entry name" value="MARVEL"/>
    <property type="match status" value="1"/>
</dbReference>
<dbReference type="InterPro" id="IPR008253">
    <property type="entry name" value="Marvel"/>
</dbReference>